<evidence type="ECO:0000256" key="11">
    <source>
        <dbReference type="ARBA" id="ARBA00023157"/>
    </source>
</evidence>
<evidence type="ECO:0000256" key="4">
    <source>
        <dbReference type="ARBA" id="ARBA00022536"/>
    </source>
</evidence>
<feature type="region of interest" description="Disordered" evidence="19">
    <location>
        <begin position="717"/>
        <end position="741"/>
    </location>
</feature>
<dbReference type="GO" id="GO:0006508">
    <property type="term" value="P:proteolysis"/>
    <property type="evidence" value="ECO:0007669"/>
    <property type="project" value="InterPro"/>
</dbReference>
<dbReference type="CTD" id="2515"/>
<feature type="domain" description="Peptidase M12B" evidence="24">
    <location>
        <begin position="180"/>
        <end position="377"/>
    </location>
</feature>
<feature type="transmembrane region" description="Helical" evidence="20">
    <location>
        <begin position="681"/>
        <end position="701"/>
    </location>
</feature>
<keyword evidence="8" id="KW-0130">Cell adhesion</keyword>
<feature type="disulfide bond" evidence="17">
    <location>
        <begin position="637"/>
        <end position="646"/>
    </location>
</feature>
<keyword evidence="4 17" id="KW-0245">EGF-like domain</keyword>
<accession>A0A8C2YTB7</accession>
<evidence type="ECO:0000256" key="18">
    <source>
        <dbReference type="PROSITE-ProRule" id="PRU00276"/>
    </source>
</evidence>
<evidence type="ECO:0000256" key="21">
    <source>
        <dbReference type="SAM" id="SignalP"/>
    </source>
</evidence>
<organism evidence="25 26">
    <name type="scientific">Chinchilla lanigera</name>
    <name type="common">Long-tailed chinchilla</name>
    <name type="synonym">Chinchilla villidera</name>
    <dbReference type="NCBI Taxonomy" id="34839"/>
    <lineage>
        <taxon>Eukaryota</taxon>
        <taxon>Metazoa</taxon>
        <taxon>Chordata</taxon>
        <taxon>Craniata</taxon>
        <taxon>Vertebrata</taxon>
        <taxon>Euteleostomi</taxon>
        <taxon>Mammalia</taxon>
        <taxon>Eutheria</taxon>
        <taxon>Euarchontoglires</taxon>
        <taxon>Glires</taxon>
        <taxon>Rodentia</taxon>
        <taxon>Hystricomorpha</taxon>
        <taxon>Chinchillidae</taxon>
        <taxon>Chinchilla</taxon>
    </lineage>
</organism>
<protein>
    <recommendedName>
        <fullName evidence="3">Disintegrin and metalloproteinase domain-containing protein 2</fullName>
    </recommendedName>
    <alternativeName>
        <fullName evidence="13">Fertilin subunit beta</fullName>
    </alternativeName>
    <alternativeName>
        <fullName evidence="15">PH-30</fullName>
    </alternativeName>
    <alternativeName>
        <fullName evidence="14">PH30-beta</fullName>
    </alternativeName>
</protein>
<dbReference type="GO" id="GO:0005886">
    <property type="term" value="C:plasma membrane"/>
    <property type="evidence" value="ECO:0007669"/>
    <property type="project" value="TreeGrafter"/>
</dbReference>
<evidence type="ECO:0000313" key="25">
    <source>
        <dbReference type="Ensembl" id="ENSCLAP00000021786.1"/>
    </source>
</evidence>
<evidence type="ECO:0000256" key="5">
    <source>
        <dbReference type="ARBA" id="ARBA00022553"/>
    </source>
</evidence>
<dbReference type="SUPFAM" id="SSF55486">
    <property type="entry name" value="Metalloproteases ('zincins'), catalytic domain"/>
    <property type="match status" value="1"/>
</dbReference>
<comment type="subcellular location">
    <subcellularLocation>
        <location evidence="1">Membrane</location>
        <topology evidence="1">Single-pass type I membrane protein</topology>
    </subcellularLocation>
</comment>
<feature type="signal peptide" evidence="21">
    <location>
        <begin position="1"/>
        <end position="17"/>
    </location>
</feature>
<evidence type="ECO:0000256" key="16">
    <source>
        <dbReference type="PROSITE-ProRule" id="PRU00068"/>
    </source>
</evidence>
<dbReference type="GO" id="GO:0008584">
    <property type="term" value="P:male gonad development"/>
    <property type="evidence" value="ECO:0007669"/>
    <property type="project" value="TreeGrafter"/>
</dbReference>
<dbReference type="InterPro" id="IPR036436">
    <property type="entry name" value="Disintegrin_dom_sf"/>
</dbReference>
<dbReference type="GO" id="GO:0007339">
    <property type="term" value="P:binding of sperm to zona pellucida"/>
    <property type="evidence" value="ECO:0007669"/>
    <property type="project" value="TreeGrafter"/>
</dbReference>
<dbReference type="InterPro" id="IPR002870">
    <property type="entry name" value="Peptidase_M12B_N"/>
</dbReference>
<dbReference type="GO" id="GO:0007155">
    <property type="term" value="P:cell adhesion"/>
    <property type="evidence" value="ECO:0007669"/>
    <property type="project" value="UniProtKB-KW"/>
</dbReference>
<keyword evidence="10 20" id="KW-0472">Membrane</keyword>
<dbReference type="PANTHER" id="PTHR11905:SF108">
    <property type="entry name" value="DISINTEGRIN AND METALLOPROTEINASE DOMAIN-CONTAINING PROTEIN 2"/>
    <property type="match status" value="1"/>
</dbReference>
<dbReference type="PROSITE" id="PS50215">
    <property type="entry name" value="ADAM_MEPRO"/>
    <property type="match status" value="1"/>
</dbReference>
<evidence type="ECO:0000259" key="24">
    <source>
        <dbReference type="PROSITE" id="PS50215"/>
    </source>
</evidence>
<evidence type="ECO:0000256" key="12">
    <source>
        <dbReference type="ARBA" id="ARBA00025231"/>
    </source>
</evidence>
<dbReference type="CDD" id="cd04269">
    <property type="entry name" value="ZnMc_adamalysin_II_like"/>
    <property type="match status" value="1"/>
</dbReference>
<dbReference type="GO" id="GO:0009986">
    <property type="term" value="C:cell surface"/>
    <property type="evidence" value="ECO:0007669"/>
    <property type="project" value="Ensembl"/>
</dbReference>
<evidence type="ECO:0000256" key="15">
    <source>
        <dbReference type="ARBA" id="ARBA00032022"/>
    </source>
</evidence>
<keyword evidence="26" id="KW-1185">Reference proteome</keyword>
<dbReference type="SMART" id="SM00608">
    <property type="entry name" value="ACR"/>
    <property type="match status" value="1"/>
</dbReference>
<evidence type="ECO:0000256" key="14">
    <source>
        <dbReference type="ARBA" id="ARBA00031933"/>
    </source>
</evidence>
<dbReference type="OrthoDB" id="5951731at2759"/>
<evidence type="ECO:0000313" key="26">
    <source>
        <dbReference type="Proteomes" id="UP000694398"/>
    </source>
</evidence>
<evidence type="ECO:0000256" key="6">
    <source>
        <dbReference type="ARBA" id="ARBA00022692"/>
    </source>
</evidence>
<evidence type="ECO:0000256" key="20">
    <source>
        <dbReference type="SAM" id="Phobius"/>
    </source>
</evidence>
<evidence type="ECO:0000256" key="7">
    <source>
        <dbReference type="ARBA" id="ARBA00022729"/>
    </source>
</evidence>
<gene>
    <name evidence="25" type="primary">ADAM2</name>
</gene>
<comment type="subunit">
    <text evidence="2">Heterodimer with ADAM1/fertilin subunit alpha.</text>
</comment>
<evidence type="ECO:0000256" key="8">
    <source>
        <dbReference type="ARBA" id="ARBA00022889"/>
    </source>
</evidence>
<dbReference type="InterPro" id="IPR001590">
    <property type="entry name" value="Peptidase_M12B"/>
</dbReference>
<dbReference type="Pfam" id="PF01421">
    <property type="entry name" value="Reprolysin"/>
    <property type="match status" value="1"/>
</dbReference>
<dbReference type="OMA" id="NHMGADT"/>
<keyword evidence="7 21" id="KW-0732">Signal</keyword>
<dbReference type="GO" id="GO:0032991">
    <property type="term" value="C:protein-containing complex"/>
    <property type="evidence" value="ECO:0007669"/>
    <property type="project" value="Ensembl"/>
</dbReference>
<keyword evidence="11 17" id="KW-1015">Disulfide bond</keyword>
<dbReference type="Ensembl" id="ENSCLAT00000021988.1">
    <property type="protein sequence ID" value="ENSCLAP00000021785.1"/>
    <property type="gene ID" value="ENSCLAG00000014916.1"/>
</dbReference>
<evidence type="ECO:0000256" key="2">
    <source>
        <dbReference type="ARBA" id="ARBA00011609"/>
    </source>
</evidence>
<comment type="function">
    <text evidence="12">Sperm surface membrane protein that may be involved in sperm-egg plasma membrane adhesion and fusion during fertilization. Could have a direct role in sperm-zona binding or migration of sperm from the uterus into the oviduct. Interactions with egg membrane could be mediated via binding between its disintegrin-like domain to one or more integrins receptors on the egg. This is a non catalytic metalloprotease-like protein.</text>
</comment>
<dbReference type="GO" id="GO:0004222">
    <property type="term" value="F:metalloendopeptidase activity"/>
    <property type="evidence" value="ECO:0007669"/>
    <property type="project" value="InterPro"/>
</dbReference>
<dbReference type="PROSITE" id="PS50026">
    <property type="entry name" value="EGF_3"/>
    <property type="match status" value="1"/>
</dbReference>
<dbReference type="RefSeq" id="XP_013369681.1">
    <property type="nucleotide sequence ID" value="XM_013514227.1"/>
</dbReference>
<evidence type="ECO:0000256" key="19">
    <source>
        <dbReference type="SAM" id="MobiDB-lite"/>
    </source>
</evidence>
<evidence type="ECO:0000256" key="10">
    <source>
        <dbReference type="ARBA" id="ARBA00023136"/>
    </source>
</evidence>
<dbReference type="SUPFAM" id="SSF57552">
    <property type="entry name" value="Blood coagulation inhibitor (disintegrin)"/>
    <property type="match status" value="1"/>
</dbReference>
<dbReference type="InterPro" id="IPR000742">
    <property type="entry name" value="EGF"/>
</dbReference>
<dbReference type="Pfam" id="PF08516">
    <property type="entry name" value="ADAM_CR"/>
    <property type="match status" value="1"/>
</dbReference>
<dbReference type="GO" id="GO:0008542">
    <property type="term" value="P:visual learning"/>
    <property type="evidence" value="ECO:0007669"/>
    <property type="project" value="Ensembl"/>
</dbReference>
<evidence type="ECO:0000256" key="1">
    <source>
        <dbReference type="ARBA" id="ARBA00004479"/>
    </source>
</evidence>
<dbReference type="InterPro" id="IPR001762">
    <property type="entry name" value="Disintegrin_dom"/>
</dbReference>
<dbReference type="Pfam" id="PF00200">
    <property type="entry name" value="Disintegrin"/>
    <property type="match status" value="1"/>
</dbReference>
<reference evidence="25" key="1">
    <citation type="submission" date="2025-05" db="UniProtKB">
        <authorList>
            <consortium name="Ensembl"/>
        </authorList>
    </citation>
    <scope>IDENTIFICATION</scope>
</reference>
<dbReference type="Pfam" id="PF01562">
    <property type="entry name" value="Pep_M12B_propep"/>
    <property type="match status" value="1"/>
</dbReference>
<keyword evidence="9 20" id="KW-1133">Transmembrane helix</keyword>
<dbReference type="GeneTree" id="ENSGT00940000161961"/>
<dbReference type="FunFam" id="4.10.70.10:FF:000001">
    <property type="entry name" value="Disintegrin and metalloproteinase domain-containing protein 22"/>
    <property type="match status" value="1"/>
</dbReference>
<dbReference type="PANTHER" id="PTHR11905">
    <property type="entry name" value="ADAM A DISINTEGRIN AND METALLOPROTEASE DOMAIN"/>
    <property type="match status" value="1"/>
</dbReference>
<sequence length="741" mass="83277">MLCLLFLICGLAGLGWPLVNYSEKPQVQVIVPEKIHSVKSGGDSESEVFYKIKIEGTTYVVKLVQKMFLPQYFNVYGYDEEGIMKPLEQQTQSFCYYQGHIQGYPKSLAIINTCNGLRGLLQFENFSYGIEPLESSVGFEHLVYQVKHEKKDIPLYAEKDVSFKNTTYKIKSVKPSDFSQYIETHIVVEKALYKHLGGDTAVVTQKIFQLVGLMNAFFSSLNLTVILASLELWIDENKIATTGDVNELLHRFQNWKKSYLVLRPHDMAFLLVYREAPSYIGAIFQGMMCDKDYGGGIALYPRTITLDSFGIILVQLLSLSMGIGYDDINRCHCPGAVCIMDPAAIHSGGMKMFSNCSMDAFAHFLTKQMSQCLQNQPHLEPVYRESAICGNGIVEQGEACDCGTEEECQSNEPVCCEYATCTLKSSAKCAHGPCCENCEIKKGKICRPARDECDFDDHCNGSSIQCGEDIYVINGNKCGGERWICMQGKCQSGKSQCVELFSADIEFGSDECFQEVNSKNDISGNCGIVSPGIYKPCAPDHVKCGKLICLYHKKEVLKHKEAITIYRNVSGQICVGVEYPLTHEENEKMWVQDGTRCAPEKVCKNKQCVDESVLGFDCTPRTCNNNGVCNNKKHCVCNPQYQPPNCENPQGRSAEDEHELFESIPEKNYIESPYHTKPKKWPFFLIIPFFIILSVLIAMLAKVYYQRKKWKSEDYISDEDLESESEPKASKGSKVSVQQTG</sequence>
<name>A0A8C2YTB7_CHILA</name>
<dbReference type="GO" id="GO:0030534">
    <property type="term" value="P:adult behavior"/>
    <property type="evidence" value="ECO:0007669"/>
    <property type="project" value="Ensembl"/>
</dbReference>
<evidence type="ECO:0000259" key="22">
    <source>
        <dbReference type="PROSITE" id="PS50026"/>
    </source>
</evidence>
<dbReference type="InterPro" id="IPR024079">
    <property type="entry name" value="MetalloPept_cat_dom_sf"/>
</dbReference>
<evidence type="ECO:0000256" key="9">
    <source>
        <dbReference type="ARBA" id="ARBA00022989"/>
    </source>
</evidence>
<feature type="disulfide bond" evidence="18">
    <location>
        <begin position="333"/>
        <end position="338"/>
    </location>
</feature>
<comment type="caution">
    <text evidence="17">Lacks conserved residue(s) required for the propagation of feature annotation.</text>
</comment>
<dbReference type="GO" id="GO:0010628">
    <property type="term" value="P:positive regulation of gene expression"/>
    <property type="evidence" value="ECO:0007669"/>
    <property type="project" value="Ensembl"/>
</dbReference>
<dbReference type="GO" id="GO:0010467">
    <property type="term" value="P:gene expression"/>
    <property type="evidence" value="ECO:0007669"/>
    <property type="project" value="Ensembl"/>
</dbReference>
<dbReference type="AlphaFoldDB" id="A0A8C2YTB7"/>
<dbReference type="Proteomes" id="UP000694398">
    <property type="component" value="Unassembled WGS sequence"/>
</dbReference>
<evidence type="ECO:0000256" key="17">
    <source>
        <dbReference type="PROSITE-ProRule" id="PRU00076"/>
    </source>
</evidence>
<evidence type="ECO:0000259" key="23">
    <source>
        <dbReference type="PROSITE" id="PS50214"/>
    </source>
</evidence>
<feature type="domain" description="EGF-like" evidence="22">
    <location>
        <begin position="614"/>
        <end position="647"/>
    </location>
</feature>
<evidence type="ECO:0000256" key="3">
    <source>
        <dbReference type="ARBA" id="ARBA00020159"/>
    </source>
</evidence>
<keyword evidence="5" id="KW-0597">Phosphoprotein</keyword>
<evidence type="ECO:0000256" key="13">
    <source>
        <dbReference type="ARBA" id="ARBA00030994"/>
    </source>
</evidence>
<keyword evidence="6 20" id="KW-0812">Transmembrane</keyword>
<feature type="domain" description="Disintegrin" evidence="23">
    <location>
        <begin position="386"/>
        <end position="474"/>
    </location>
</feature>
<dbReference type="Gene3D" id="3.40.390.10">
    <property type="entry name" value="Collagenase (Catalytic Domain)"/>
    <property type="match status" value="1"/>
</dbReference>
<dbReference type="GeneID" id="102005989"/>
<proteinExistence type="predicted"/>
<dbReference type="Gene3D" id="4.10.70.10">
    <property type="entry name" value="Disintegrin domain"/>
    <property type="match status" value="1"/>
</dbReference>
<dbReference type="InterPro" id="IPR006586">
    <property type="entry name" value="ADAM_Cys-rich"/>
</dbReference>
<dbReference type="PROSITE" id="PS50214">
    <property type="entry name" value="DISINTEGRIN_2"/>
    <property type="match status" value="1"/>
</dbReference>
<dbReference type="SMART" id="SM00050">
    <property type="entry name" value="DISIN"/>
    <property type="match status" value="1"/>
</dbReference>
<feature type="disulfide bond" evidence="16">
    <location>
        <begin position="446"/>
        <end position="466"/>
    </location>
</feature>
<dbReference type="Ensembl" id="ENSCLAT00000021989.1">
    <property type="protein sequence ID" value="ENSCLAP00000021786.1"/>
    <property type="gene ID" value="ENSCLAG00000014916.1"/>
</dbReference>
<feature type="chain" id="PRO_5044679525" description="Disintegrin and metalloproteinase domain-containing protein 2" evidence="21">
    <location>
        <begin position="18"/>
        <end position="741"/>
    </location>
</feature>
<dbReference type="InterPro" id="IPR034027">
    <property type="entry name" value="Reprolysin_adamalysin"/>
</dbReference>